<proteinExistence type="predicted"/>
<evidence type="ECO:0000313" key="2">
    <source>
        <dbReference type="Proteomes" id="UP000203081"/>
    </source>
</evidence>
<reference evidence="1 2" key="1">
    <citation type="journal article" date="2015" name="Viruses">
        <title>Genetic characterization of the tick-borne orbiviruses.</title>
        <authorList>
            <person name="Belaganahalli M.N."/>
            <person name="Maan S."/>
            <person name="Maan N.S."/>
            <person name="Brownlie J."/>
            <person name="Tesh R."/>
            <person name="Attoui H."/>
            <person name="Mertens P.P."/>
        </authorList>
    </citation>
    <scope>NUCLEOTIDE SEQUENCE [LARGE SCALE GENOMIC DNA]</scope>
    <source>
        <strain evidence="1">NEP1970/01</strain>
    </source>
</reference>
<protein>
    <submittedName>
        <fullName evidence="1">NS4 protein</fullName>
    </submittedName>
</protein>
<dbReference type="Proteomes" id="UP000203081">
    <property type="component" value="Genome"/>
</dbReference>
<organism evidence="1 2">
    <name type="scientific">Chobar Gorge virus</name>
    <dbReference type="NCBI Taxonomy" id="1679172"/>
    <lineage>
        <taxon>Viruses</taxon>
        <taxon>Riboviria</taxon>
        <taxon>Orthornavirae</taxon>
        <taxon>Duplornaviricota</taxon>
        <taxon>Resentoviricetes</taxon>
        <taxon>Reovirales</taxon>
        <taxon>Sedoreoviridae</taxon>
        <taxon>Orbivirus</taxon>
        <taxon>Orbivirus chobarense</taxon>
    </lineage>
</organism>
<evidence type="ECO:0000313" key="1">
    <source>
        <dbReference type="EMBL" id="AKP24106.1"/>
    </source>
</evidence>
<name>A0A0H4M3V8_9REOV</name>
<keyword evidence="2" id="KW-1185">Reference proteome</keyword>
<gene>
    <name evidence="1" type="primary">NS4</name>
</gene>
<accession>A0A0H4M3V8</accession>
<dbReference type="KEGG" id="vg:25067885"/>
<sequence>MSSERVKLNSPSGSSMSGLLLGKKWWKEIRKLLRISARKEEMLTGEYDRKTYAETLSALRTQYGTQILKRETRMQMMLNSMPVAQLARLPTPTRRLQRTVGTVIVELQRTINQTGLERWRVAVRYALTRIPRAWRRSERIRAARLFAYLRAETEEQRQVLATLTRLQVEERLLSTSQISEFVTDWQEKLRQIFGFFPHPQKLIRQLYSSFWVRRSLSRSESRRIRSLNRKMRRLGLEG</sequence>
<dbReference type="RefSeq" id="YP_009158910.1">
    <property type="nucleotide sequence ID" value="NC_027561.1"/>
</dbReference>
<dbReference type="GeneID" id="25067885"/>
<dbReference type="EMBL" id="KP268792">
    <property type="protein sequence ID" value="AKP24106.1"/>
    <property type="molecule type" value="Genomic_RNA"/>
</dbReference>